<dbReference type="InterPro" id="IPR052264">
    <property type="entry name" value="UPF0175_domain"/>
</dbReference>
<protein>
    <submittedName>
        <fullName evidence="2">UPF0175 family protein</fullName>
    </submittedName>
</protein>
<name>A0AAJ6NS74_9CYAN</name>
<dbReference type="RefSeq" id="WP_281482882.1">
    <property type="nucleotide sequence ID" value="NZ_CP124543.1"/>
</dbReference>
<dbReference type="InterPro" id="IPR005368">
    <property type="entry name" value="UPF0175"/>
</dbReference>
<accession>A0AAJ6NS74</accession>
<evidence type="ECO:0000313" key="2">
    <source>
        <dbReference type="EMBL" id="WGV25583.1"/>
    </source>
</evidence>
<gene>
    <name evidence="2" type="ORF">QI031_28295</name>
</gene>
<evidence type="ECO:0000256" key="1">
    <source>
        <dbReference type="ARBA" id="ARBA00005651"/>
    </source>
</evidence>
<dbReference type="EMBL" id="CP124543">
    <property type="protein sequence ID" value="WGV25583.1"/>
    <property type="molecule type" value="Genomic_DNA"/>
</dbReference>
<dbReference type="Pfam" id="PF03683">
    <property type="entry name" value="UPF0175"/>
    <property type="match status" value="1"/>
</dbReference>
<reference evidence="2 3" key="1">
    <citation type="journal article" date="2023" name="Limnol Oceanogr Lett">
        <title>Environmental adaptations by the intertidal Antarctic cyanobacterium Halotia branconii CENA392 as revealed using long-read genome sequencing.</title>
        <authorList>
            <person name="Dextro R.B."/>
            <person name="Delbaje E."/>
            <person name="Freitas P.N.N."/>
            <person name="Geraldes V."/>
            <person name="Pinto E."/>
            <person name="Long P.F."/>
            <person name="Fiore M.F."/>
        </authorList>
    </citation>
    <scope>NUCLEOTIDE SEQUENCE [LARGE SCALE GENOMIC DNA]</scope>
    <source>
        <strain evidence="2 3">CENA392</strain>
    </source>
</reference>
<dbReference type="PANTHER" id="PTHR37525:SF1">
    <property type="entry name" value="UPF0175 PROTEIN SSL1255"/>
    <property type="match status" value="1"/>
</dbReference>
<dbReference type="Proteomes" id="UP001223520">
    <property type="component" value="Chromosome"/>
</dbReference>
<sequence length="81" mass="9536">MSVVIPHEILTTTRMTEDEMKREIAVMLFEKEKLTLGQASRFADMNRIAFQHLLASRQIPMHYGIEDFEQDINNLRQMGRL</sequence>
<evidence type="ECO:0000313" key="3">
    <source>
        <dbReference type="Proteomes" id="UP001223520"/>
    </source>
</evidence>
<dbReference type="AlphaFoldDB" id="A0AAJ6NS74"/>
<dbReference type="KEGG" id="hbq:QI031_28295"/>
<comment type="similarity">
    <text evidence="1">Belongs to the UPF0175 family.</text>
</comment>
<keyword evidence="3" id="KW-1185">Reference proteome</keyword>
<dbReference type="PANTHER" id="PTHR37525">
    <property type="entry name" value="UPF0175 PROTEIN SSL1255"/>
    <property type="match status" value="1"/>
</dbReference>
<proteinExistence type="inferred from homology"/>
<organism evidence="2 3">
    <name type="scientific">Halotia branconii CENA392</name>
    <dbReference type="NCBI Taxonomy" id="1539056"/>
    <lineage>
        <taxon>Bacteria</taxon>
        <taxon>Bacillati</taxon>
        <taxon>Cyanobacteriota</taxon>
        <taxon>Cyanophyceae</taxon>
        <taxon>Nostocales</taxon>
        <taxon>Nodulariaceae</taxon>
        <taxon>Halotia</taxon>
    </lineage>
</organism>